<proteinExistence type="predicted"/>
<reference evidence="1 2" key="1">
    <citation type="submission" date="2023-10" db="EMBL/GenBank/DDBJ databases">
        <title>Chromosome-scale genome assembly provides insights into flower coloration mechanisms of Canna indica.</title>
        <authorList>
            <person name="Li C."/>
        </authorList>
    </citation>
    <scope>NUCLEOTIDE SEQUENCE [LARGE SCALE GENOMIC DNA]</scope>
    <source>
        <tissue evidence="1">Flower</tissue>
    </source>
</reference>
<dbReference type="AlphaFoldDB" id="A0AAQ3JUG8"/>
<organism evidence="1 2">
    <name type="scientific">Canna indica</name>
    <name type="common">Indian-shot</name>
    <dbReference type="NCBI Taxonomy" id="4628"/>
    <lineage>
        <taxon>Eukaryota</taxon>
        <taxon>Viridiplantae</taxon>
        <taxon>Streptophyta</taxon>
        <taxon>Embryophyta</taxon>
        <taxon>Tracheophyta</taxon>
        <taxon>Spermatophyta</taxon>
        <taxon>Magnoliopsida</taxon>
        <taxon>Liliopsida</taxon>
        <taxon>Zingiberales</taxon>
        <taxon>Cannaceae</taxon>
        <taxon>Canna</taxon>
    </lineage>
</organism>
<dbReference type="Proteomes" id="UP001327560">
    <property type="component" value="Chromosome 2"/>
</dbReference>
<protein>
    <submittedName>
        <fullName evidence="1">Uncharacterized protein</fullName>
    </submittedName>
</protein>
<gene>
    <name evidence="1" type="ORF">Cni_G05028</name>
</gene>
<evidence type="ECO:0000313" key="1">
    <source>
        <dbReference type="EMBL" id="WOK96321.1"/>
    </source>
</evidence>
<evidence type="ECO:0000313" key="2">
    <source>
        <dbReference type="Proteomes" id="UP001327560"/>
    </source>
</evidence>
<accession>A0AAQ3JUG8</accession>
<sequence length="130" mass="14439">MPVLTTQWNILCRKYYLPGLLLGIRNVLEAPVVSPVANIPCSNHPIFQSSFCVDASITSSSFQEATAHSQRVCSNVMCSRRLVTNCALWEVYLYKVASGRSLLLGEWASGTACTPKVHILPQSYFYIPKL</sequence>
<name>A0AAQ3JUG8_9LILI</name>
<dbReference type="EMBL" id="CP136891">
    <property type="protein sequence ID" value="WOK96321.1"/>
    <property type="molecule type" value="Genomic_DNA"/>
</dbReference>
<keyword evidence="2" id="KW-1185">Reference proteome</keyword>